<feature type="transmembrane region" description="Helical" evidence="9">
    <location>
        <begin position="338"/>
        <end position="364"/>
    </location>
</feature>
<evidence type="ECO:0000256" key="1">
    <source>
        <dbReference type="ARBA" id="ARBA00004651"/>
    </source>
</evidence>
<dbReference type="GO" id="GO:0005886">
    <property type="term" value="C:plasma membrane"/>
    <property type="evidence" value="ECO:0007669"/>
    <property type="project" value="UniProtKB-SubCell"/>
</dbReference>
<dbReference type="AlphaFoldDB" id="A0A5J5CDE1"/>
<evidence type="ECO:0000313" key="12">
    <source>
        <dbReference type="Proteomes" id="UP000327493"/>
    </source>
</evidence>
<sequence length="424" mass="47628">MVFLESRDAPSSPLQQEDVVVSCPPCPPCVVSSQTLPGSGTFLFKIIIVHLDQHRVCSRYLGRRWLYLDGSGAGLQRGGGLQTTHMMDWNDSHALLSGEQLIFAITIPLSTSIILANLVIILGIAWNRQLHNTTNYFFLSLLVADMCTGVALPFIPLMGLNRALSSSSCLVAHVFPNFLFLAFLFNLVMVHYERYICIVDPLCYNNLWMHRSFPLALLVVWAPPLLYASLPAFGWNNWTGPDWNGCCASSPDITLLPNCSTNKTMCCSYRRVFPNAFIYLEVYGLVLPAILTIAGMVGHVLWITRGQLKDICRLHRSVERGSQASEREQRLNMRYTRCLVAVSLTFLACWVPYLIYMHACIAFLISDTKRSSTTHIVLSCTGIGSMAVVPLVLGLANRQYTEPAFKLLQKLRDRWRRRTQGSEE</sequence>
<keyword evidence="7" id="KW-0675">Receptor</keyword>
<dbReference type="InterPro" id="IPR017452">
    <property type="entry name" value="GPCR_Rhodpsn_7TM"/>
</dbReference>
<keyword evidence="8" id="KW-0807">Transducer</keyword>
<keyword evidence="6 9" id="KW-0472">Membrane</keyword>
<comment type="subcellular location">
    <subcellularLocation>
        <location evidence="1">Cell membrane</location>
        <topology evidence="1">Multi-pass membrane protein</topology>
    </subcellularLocation>
</comment>
<dbReference type="InterPro" id="IPR050569">
    <property type="entry name" value="TAAR"/>
</dbReference>
<keyword evidence="3 9" id="KW-0812">Transmembrane</keyword>
<name>A0A5J5CDE1_9PERO</name>
<evidence type="ECO:0000256" key="3">
    <source>
        <dbReference type="ARBA" id="ARBA00022692"/>
    </source>
</evidence>
<gene>
    <name evidence="11" type="ORF">FQN60_006860</name>
</gene>
<protein>
    <recommendedName>
        <fullName evidence="10">G-protein coupled receptors family 1 profile domain-containing protein</fullName>
    </recommendedName>
</protein>
<dbReference type="Gene3D" id="1.20.1070.10">
    <property type="entry name" value="Rhodopsin 7-helix transmembrane proteins"/>
    <property type="match status" value="1"/>
</dbReference>
<evidence type="ECO:0000256" key="4">
    <source>
        <dbReference type="ARBA" id="ARBA00022989"/>
    </source>
</evidence>
<dbReference type="PANTHER" id="PTHR24249:SF372">
    <property type="entry name" value="G-PROTEIN COUPLED RECEPTORS FAMILY 1 PROFILE DOMAIN-CONTAINING PROTEIN"/>
    <property type="match status" value="1"/>
</dbReference>
<proteinExistence type="predicted"/>
<feature type="non-terminal residue" evidence="11">
    <location>
        <position position="424"/>
    </location>
</feature>
<evidence type="ECO:0000256" key="5">
    <source>
        <dbReference type="ARBA" id="ARBA00023040"/>
    </source>
</evidence>
<feature type="transmembrane region" description="Helical" evidence="9">
    <location>
        <begin position="376"/>
        <end position="396"/>
    </location>
</feature>
<dbReference type="GO" id="GO:0004930">
    <property type="term" value="F:G protein-coupled receptor activity"/>
    <property type="evidence" value="ECO:0007669"/>
    <property type="project" value="UniProtKB-KW"/>
</dbReference>
<dbReference type="PANTHER" id="PTHR24249">
    <property type="entry name" value="HISTAMINE RECEPTOR-RELATED G-PROTEIN COUPLED RECEPTOR"/>
    <property type="match status" value="1"/>
</dbReference>
<keyword evidence="12" id="KW-1185">Reference proteome</keyword>
<evidence type="ECO:0000256" key="6">
    <source>
        <dbReference type="ARBA" id="ARBA00023136"/>
    </source>
</evidence>
<dbReference type="Proteomes" id="UP000327493">
    <property type="component" value="Chromosome 24"/>
</dbReference>
<keyword evidence="2" id="KW-1003">Cell membrane</keyword>
<evidence type="ECO:0000256" key="9">
    <source>
        <dbReference type="SAM" id="Phobius"/>
    </source>
</evidence>
<feature type="transmembrane region" description="Helical" evidence="9">
    <location>
        <begin position="170"/>
        <end position="192"/>
    </location>
</feature>
<accession>A0A5J5CDE1</accession>
<dbReference type="PRINTS" id="PR00237">
    <property type="entry name" value="GPCRRHODOPSN"/>
</dbReference>
<dbReference type="CDD" id="cd15905">
    <property type="entry name" value="7tmA_GPBAR1"/>
    <property type="match status" value="1"/>
</dbReference>
<feature type="transmembrane region" description="Helical" evidence="9">
    <location>
        <begin position="213"/>
        <end position="235"/>
    </location>
</feature>
<keyword evidence="5" id="KW-0297">G-protein coupled receptor</keyword>
<organism evidence="11 12">
    <name type="scientific">Etheostoma spectabile</name>
    <name type="common">orangethroat darter</name>
    <dbReference type="NCBI Taxonomy" id="54343"/>
    <lineage>
        <taxon>Eukaryota</taxon>
        <taxon>Metazoa</taxon>
        <taxon>Chordata</taxon>
        <taxon>Craniata</taxon>
        <taxon>Vertebrata</taxon>
        <taxon>Euteleostomi</taxon>
        <taxon>Actinopterygii</taxon>
        <taxon>Neopterygii</taxon>
        <taxon>Teleostei</taxon>
        <taxon>Neoteleostei</taxon>
        <taxon>Acanthomorphata</taxon>
        <taxon>Eupercaria</taxon>
        <taxon>Perciformes</taxon>
        <taxon>Percoidei</taxon>
        <taxon>Percidae</taxon>
        <taxon>Etheostomatinae</taxon>
        <taxon>Etheostoma</taxon>
    </lineage>
</organism>
<feature type="transmembrane region" description="Helical" evidence="9">
    <location>
        <begin position="136"/>
        <end position="158"/>
    </location>
</feature>
<feature type="transmembrane region" description="Helical" evidence="9">
    <location>
        <begin position="101"/>
        <end position="124"/>
    </location>
</feature>
<reference evidence="11 12" key="1">
    <citation type="submission" date="2019-08" db="EMBL/GenBank/DDBJ databases">
        <title>A chromosome-level genome assembly, high-density linkage maps, and genome scans reveal the genomic architecture of hybrid incompatibilities underlying speciation via character displacement in darters (Percidae: Etheostominae).</title>
        <authorList>
            <person name="Moran R.L."/>
            <person name="Catchen J.M."/>
            <person name="Fuller R.C."/>
        </authorList>
    </citation>
    <scope>NUCLEOTIDE SEQUENCE [LARGE SCALE GENOMIC DNA]</scope>
    <source>
        <strain evidence="11">EspeVRDwgs_2016</strain>
        <tissue evidence="11">Muscle</tissue>
    </source>
</reference>
<evidence type="ECO:0000256" key="2">
    <source>
        <dbReference type="ARBA" id="ARBA00022475"/>
    </source>
</evidence>
<evidence type="ECO:0000259" key="10">
    <source>
        <dbReference type="PROSITE" id="PS50262"/>
    </source>
</evidence>
<feature type="transmembrane region" description="Helical" evidence="9">
    <location>
        <begin position="282"/>
        <end position="303"/>
    </location>
</feature>
<dbReference type="InterPro" id="IPR000276">
    <property type="entry name" value="GPCR_Rhodpsn"/>
</dbReference>
<evidence type="ECO:0000313" key="11">
    <source>
        <dbReference type="EMBL" id="KAA8579767.1"/>
    </source>
</evidence>
<dbReference type="PROSITE" id="PS50262">
    <property type="entry name" value="G_PROTEIN_RECEP_F1_2"/>
    <property type="match status" value="1"/>
</dbReference>
<feature type="domain" description="G-protein coupled receptors family 1 profile" evidence="10">
    <location>
        <begin position="116"/>
        <end position="393"/>
    </location>
</feature>
<dbReference type="Pfam" id="PF00001">
    <property type="entry name" value="7tm_1"/>
    <property type="match status" value="1"/>
</dbReference>
<evidence type="ECO:0000256" key="8">
    <source>
        <dbReference type="ARBA" id="ARBA00023224"/>
    </source>
</evidence>
<evidence type="ECO:0000256" key="7">
    <source>
        <dbReference type="ARBA" id="ARBA00023170"/>
    </source>
</evidence>
<dbReference type="EMBL" id="VOFY01000024">
    <property type="protein sequence ID" value="KAA8579767.1"/>
    <property type="molecule type" value="Genomic_DNA"/>
</dbReference>
<keyword evidence="4 9" id="KW-1133">Transmembrane helix</keyword>
<comment type="caution">
    <text evidence="11">The sequence shown here is derived from an EMBL/GenBank/DDBJ whole genome shotgun (WGS) entry which is preliminary data.</text>
</comment>
<dbReference type="SUPFAM" id="SSF81321">
    <property type="entry name" value="Family A G protein-coupled receptor-like"/>
    <property type="match status" value="1"/>
</dbReference>